<dbReference type="AlphaFoldDB" id="A0A6J6Y2R4"/>
<feature type="transmembrane region" description="Helical" evidence="1">
    <location>
        <begin position="40"/>
        <end position="63"/>
    </location>
</feature>
<organism evidence="3">
    <name type="scientific">freshwater metagenome</name>
    <dbReference type="NCBI Taxonomy" id="449393"/>
    <lineage>
        <taxon>unclassified sequences</taxon>
        <taxon>metagenomes</taxon>
        <taxon>ecological metagenomes</taxon>
    </lineage>
</organism>
<dbReference type="Gene3D" id="2.60.40.10">
    <property type="entry name" value="Immunoglobulins"/>
    <property type="match status" value="1"/>
</dbReference>
<gene>
    <name evidence="3" type="ORF">UFOPK3024_00669</name>
</gene>
<name>A0A6J6Y2R4_9ZZZZ</name>
<reference evidence="3" key="1">
    <citation type="submission" date="2020-05" db="EMBL/GenBank/DDBJ databases">
        <authorList>
            <person name="Chiriac C."/>
            <person name="Salcher M."/>
            <person name="Ghai R."/>
            <person name="Kavagutti S V."/>
        </authorList>
    </citation>
    <scope>NUCLEOTIDE SEQUENCE</scope>
</reference>
<sequence>MLALDPQKGLSPGPVIRANRTLHCRTMTGDQGFFSARRPVGWGVLAVGLVLLVVALTVVQGWVDVPIPESSAPMARTPSVQRSVNLAQPVARSTLAVVSTAAWVKPRRGMPQARMIATVARVGVDARIGPQGWLAQSTRVTSLGTRGSTAEVVVQRTSDRARAVVFVNVVKAIGPVANAQPWSVKAMSLGADPTTLFSARTSIAAVPDIGGNQDLGAIVGRGSILLPGDFSGDPSIRNGAVSCVDCEWRRRPDCLDAAIDTLCAGVTFGCPTGQIRYQILLRRPPDPWFSVVGTICMGPGEVLRSPDDIARTARDSFIELLPRAHPSYQPANGALVNLPAIFAANEPTEVGPIYRTLSGYRVRITASAQWRWRFGDGQSLVTASPGGRYPNTSVRHTYLNARSRTVRLTTSWTGEFSVDGQGPFLIAGGPIRLGSSLAVKVRPATAQLIASN</sequence>
<keyword evidence="1" id="KW-0812">Transmembrane</keyword>
<evidence type="ECO:0000259" key="2">
    <source>
        <dbReference type="PROSITE" id="PS50093"/>
    </source>
</evidence>
<evidence type="ECO:0000313" key="3">
    <source>
        <dbReference type="EMBL" id="CAB4802214.1"/>
    </source>
</evidence>
<dbReference type="InterPro" id="IPR013783">
    <property type="entry name" value="Ig-like_fold"/>
</dbReference>
<protein>
    <submittedName>
        <fullName evidence="3">Unannotated protein</fullName>
    </submittedName>
</protein>
<keyword evidence="1" id="KW-1133">Transmembrane helix</keyword>
<proteinExistence type="predicted"/>
<keyword evidence="1" id="KW-0472">Membrane</keyword>
<evidence type="ECO:0000256" key="1">
    <source>
        <dbReference type="SAM" id="Phobius"/>
    </source>
</evidence>
<dbReference type="EMBL" id="CAFAAK010000130">
    <property type="protein sequence ID" value="CAB4802214.1"/>
    <property type="molecule type" value="Genomic_DNA"/>
</dbReference>
<accession>A0A6J6Y2R4</accession>
<dbReference type="InterPro" id="IPR000601">
    <property type="entry name" value="PKD_dom"/>
</dbReference>
<feature type="domain" description="PKD" evidence="2">
    <location>
        <begin position="370"/>
        <end position="411"/>
    </location>
</feature>
<dbReference type="PROSITE" id="PS50093">
    <property type="entry name" value="PKD"/>
    <property type="match status" value="1"/>
</dbReference>